<keyword evidence="1" id="KW-0732">Signal</keyword>
<evidence type="ECO:0000313" key="2">
    <source>
        <dbReference type="EMBL" id="MBN4059585.1"/>
    </source>
</evidence>
<reference evidence="2" key="1">
    <citation type="submission" date="2021-02" db="EMBL/GenBank/DDBJ databases">
        <title>Activity-based single-cell genomes from oceanic crustal fluid captures similar information to metagenomic and metatranscriptomic surveys with orders of magnitude less sampling.</title>
        <authorList>
            <person name="D'Angelo T.S."/>
            <person name="Orcutt B.N."/>
        </authorList>
    </citation>
    <scope>NUCLEOTIDE SEQUENCE [LARGE SCALE GENOMIC DNA]</scope>
    <source>
        <strain evidence="2">AH-315-J10</strain>
    </source>
</reference>
<organism evidence="2 3">
    <name type="scientific">Acidimicrobium ferrooxidans</name>
    <dbReference type="NCBI Taxonomy" id="53635"/>
    <lineage>
        <taxon>Bacteria</taxon>
        <taxon>Bacillati</taxon>
        <taxon>Actinomycetota</taxon>
        <taxon>Acidimicrobiia</taxon>
        <taxon>Acidimicrobiales</taxon>
        <taxon>Acidimicrobiaceae</taxon>
        <taxon>Acidimicrobium</taxon>
    </lineage>
</organism>
<accession>A0ABS3AQL0</accession>
<name>A0ABS3AQL0_9ACTN</name>
<comment type="caution">
    <text evidence="2">The sequence shown here is derived from an EMBL/GenBank/DDBJ whole genome shotgun (WGS) entry which is preliminary data.</text>
</comment>
<evidence type="ECO:0000313" key="3">
    <source>
        <dbReference type="Proteomes" id="UP000724964"/>
    </source>
</evidence>
<dbReference type="EMBL" id="JAFIUH010000005">
    <property type="protein sequence ID" value="MBN4059585.1"/>
    <property type="molecule type" value="Genomic_DNA"/>
</dbReference>
<feature type="chain" id="PRO_5045088161" evidence="1">
    <location>
        <begin position="26"/>
        <end position="274"/>
    </location>
</feature>
<sequence>MAVPSRAVALAIISLFLLAACGVSAVDDEAQRSPFVERFGIPRNSSEALAFATTVHDEAQDGVVECMAAAGFQYRSTPYGDFSMISSSSSLSLYESLSNRERFGFGITTDVAAPVLPDDPNVDLYFSLSVDEQNAWNAELYGEGFDSLVQEPDGQIAQGCLAQAETDVLERTGRYVSTEVRSEFTEMEERVAADPSVVAATTAWSECATQADFPLASPKDARADLLGRIGEPGLDPECEIDLAVGIYECDQEFLDAESAARSREDQRVLDLFDE</sequence>
<keyword evidence="3" id="KW-1185">Reference proteome</keyword>
<gene>
    <name evidence="2" type="ORF">JYT35_00535</name>
</gene>
<proteinExistence type="predicted"/>
<dbReference type="PROSITE" id="PS51257">
    <property type="entry name" value="PROKAR_LIPOPROTEIN"/>
    <property type="match status" value="1"/>
</dbReference>
<protein>
    <submittedName>
        <fullName evidence="2">Uncharacterized protein</fullName>
    </submittedName>
</protein>
<evidence type="ECO:0000256" key="1">
    <source>
        <dbReference type="SAM" id="SignalP"/>
    </source>
</evidence>
<feature type="signal peptide" evidence="1">
    <location>
        <begin position="1"/>
        <end position="25"/>
    </location>
</feature>
<dbReference type="Proteomes" id="UP000724964">
    <property type="component" value="Unassembled WGS sequence"/>
</dbReference>